<proteinExistence type="predicted"/>
<gene>
    <name evidence="1" type="ORF">CROQUDRAFT_698630</name>
</gene>
<sequence>MEHPAYPDPPNNDQLICLQPLTKESILNNKTVFTTYSSVNHPNKTDWTPFKALLHADLANNKISGEFTFDWDAEDGKNICWNKIMILFIVKHWTFAKMASAFFKYALDMKWNQENIHIHCQHIFIARKLAMKSRTIFDFPRETLQLYLSNFIDLLLSANCSSDTEINPDQAIQHSIHPKWQSEKYGNWLHQVDQLSFKNQSTVMGQPLATRRFDTHFQAGNTIPWPKFVPSSQKTVM</sequence>
<dbReference type="OrthoDB" id="10468902at2759"/>
<protein>
    <submittedName>
        <fullName evidence="1">Uncharacterized protein</fullName>
    </submittedName>
</protein>
<comment type="caution">
    <text evidence="1">The sequence shown here is derived from an EMBL/GenBank/DDBJ whole genome shotgun (WGS) entry which is preliminary data.</text>
</comment>
<dbReference type="EMBL" id="MU167247">
    <property type="protein sequence ID" value="KAG0147454.1"/>
    <property type="molecule type" value="Genomic_DNA"/>
</dbReference>
<evidence type="ECO:0000313" key="2">
    <source>
        <dbReference type="Proteomes" id="UP000886653"/>
    </source>
</evidence>
<organism evidence="1 2">
    <name type="scientific">Cronartium quercuum f. sp. fusiforme G11</name>
    <dbReference type="NCBI Taxonomy" id="708437"/>
    <lineage>
        <taxon>Eukaryota</taxon>
        <taxon>Fungi</taxon>
        <taxon>Dikarya</taxon>
        <taxon>Basidiomycota</taxon>
        <taxon>Pucciniomycotina</taxon>
        <taxon>Pucciniomycetes</taxon>
        <taxon>Pucciniales</taxon>
        <taxon>Coleosporiaceae</taxon>
        <taxon>Cronartium</taxon>
    </lineage>
</organism>
<evidence type="ECO:0000313" key="1">
    <source>
        <dbReference type="EMBL" id="KAG0147454.1"/>
    </source>
</evidence>
<dbReference type="Proteomes" id="UP000886653">
    <property type="component" value="Unassembled WGS sequence"/>
</dbReference>
<keyword evidence="2" id="KW-1185">Reference proteome</keyword>
<feature type="non-terminal residue" evidence="1">
    <location>
        <position position="237"/>
    </location>
</feature>
<name>A0A9P6NNM9_9BASI</name>
<reference evidence="1" key="1">
    <citation type="submission" date="2013-11" db="EMBL/GenBank/DDBJ databases">
        <title>Genome sequence of the fusiform rust pathogen reveals effectors for host alternation and coevolution with pine.</title>
        <authorList>
            <consortium name="DOE Joint Genome Institute"/>
            <person name="Smith K."/>
            <person name="Pendleton A."/>
            <person name="Kubisiak T."/>
            <person name="Anderson C."/>
            <person name="Salamov A."/>
            <person name="Aerts A."/>
            <person name="Riley R."/>
            <person name="Clum A."/>
            <person name="Lindquist E."/>
            <person name="Ence D."/>
            <person name="Campbell M."/>
            <person name="Kronenberg Z."/>
            <person name="Feau N."/>
            <person name="Dhillon B."/>
            <person name="Hamelin R."/>
            <person name="Burleigh J."/>
            <person name="Smith J."/>
            <person name="Yandell M."/>
            <person name="Nelson C."/>
            <person name="Grigoriev I."/>
            <person name="Davis J."/>
        </authorList>
    </citation>
    <scope>NUCLEOTIDE SEQUENCE</scope>
    <source>
        <strain evidence="1">G11</strain>
    </source>
</reference>
<dbReference type="AlphaFoldDB" id="A0A9P6NNM9"/>
<accession>A0A9P6NNM9</accession>